<dbReference type="Pfam" id="PF01925">
    <property type="entry name" value="TauE"/>
    <property type="match status" value="1"/>
</dbReference>
<feature type="transmembrane region" description="Helical" evidence="5">
    <location>
        <begin position="242"/>
        <end position="263"/>
    </location>
</feature>
<dbReference type="GO" id="GO:0016567">
    <property type="term" value="P:protein ubiquitination"/>
    <property type="evidence" value="ECO:0007669"/>
    <property type="project" value="TreeGrafter"/>
</dbReference>
<dbReference type="EMBL" id="HBEY01005338">
    <property type="protein sequence ID" value="CAD8599256.1"/>
    <property type="molecule type" value="Transcribed_RNA"/>
</dbReference>
<proteinExistence type="predicted"/>
<evidence type="ECO:0000256" key="1">
    <source>
        <dbReference type="ARBA" id="ARBA00004141"/>
    </source>
</evidence>
<feature type="transmembrane region" description="Helical" evidence="5">
    <location>
        <begin position="211"/>
        <end position="230"/>
    </location>
</feature>
<reference evidence="6" key="1">
    <citation type="submission" date="2021-01" db="EMBL/GenBank/DDBJ databases">
        <authorList>
            <person name="Corre E."/>
            <person name="Pelletier E."/>
            <person name="Niang G."/>
            <person name="Scheremetjew M."/>
            <person name="Finn R."/>
            <person name="Kale V."/>
            <person name="Holt S."/>
            <person name="Cochrane G."/>
            <person name="Meng A."/>
            <person name="Brown T."/>
            <person name="Cohen L."/>
        </authorList>
    </citation>
    <scope>NUCLEOTIDE SEQUENCE</scope>
    <source>
        <strain evidence="6">PLY182g</strain>
    </source>
</reference>
<dbReference type="GO" id="GO:0016020">
    <property type="term" value="C:membrane"/>
    <property type="evidence" value="ECO:0007669"/>
    <property type="project" value="UniProtKB-SubCell"/>
</dbReference>
<keyword evidence="4 5" id="KW-0472">Membrane</keyword>
<name>A0A7S0PXU7_9EUKA</name>
<comment type="subcellular location">
    <subcellularLocation>
        <location evidence="1">Membrane</location>
        <topology evidence="1">Multi-pass membrane protein</topology>
    </subcellularLocation>
</comment>
<feature type="transmembrane region" description="Helical" evidence="5">
    <location>
        <begin position="16"/>
        <end position="35"/>
    </location>
</feature>
<feature type="transmembrane region" description="Helical" evidence="5">
    <location>
        <begin position="284"/>
        <end position="305"/>
    </location>
</feature>
<keyword evidence="2 5" id="KW-0812">Transmembrane</keyword>
<accession>A0A7S0PXU7</accession>
<organism evidence="6">
    <name type="scientific">Coccolithus braarudii</name>
    <dbReference type="NCBI Taxonomy" id="221442"/>
    <lineage>
        <taxon>Eukaryota</taxon>
        <taxon>Haptista</taxon>
        <taxon>Haptophyta</taxon>
        <taxon>Prymnesiophyceae</taxon>
        <taxon>Coccolithales</taxon>
        <taxon>Coccolithaceae</taxon>
        <taxon>Coccolithus</taxon>
    </lineage>
</organism>
<dbReference type="GO" id="GO:0031464">
    <property type="term" value="C:Cul4A-RING E3 ubiquitin ligase complex"/>
    <property type="evidence" value="ECO:0007669"/>
    <property type="project" value="TreeGrafter"/>
</dbReference>
<evidence type="ECO:0000256" key="2">
    <source>
        <dbReference type="ARBA" id="ARBA00022692"/>
    </source>
</evidence>
<keyword evidence="3 5" id="KW-1133">Transmembrane helix</keyword>
<evidence type="ECO:0000313" key="6">
    <source>
        <dbReference type="EMBL" id="CAD8599256.1"/>
    </source>
</evidence>
<dbReference type="InterPro" id="IPR002781">
    <property type="entry name" value="TM_pro_TauE-like"/>
</dbReference>
<sequence>MACLHKEFSPLNEWDAVGIVVLFMGGILAGASGIGGGGLNVPLMLLIMNFLFEEAIPLSHIMVLGNAVAQNLVNGFRRHPLAPHRPMIDFDVPLLLLPMQLGGNALGVLLFPVFPSGLLLTLAVVILTVAAVKTIHRGIKDFKQELKASRCTPLLEEGSDGELGVPSPTPLLTAPEGKGLASEAEGKRAPEKLKIEPLSAEEQRKQTKSNCLKVLALIGFWIFFVIEFFGSKGHSNCSATFIAWQVALFVFALLTIAPGAYLARASAASRQTLPGDIDWSKTPQLLLAVVAALFIGLVSGLLGLGGGELMAPLLLALGMLPQCGSATSGFMIVFTSASNLVHYLSEGDVLKPMEGYVVLFAFLGFTSAFTGRMASMFCVRKLHHPSLIVFSLGALLVIATLLLIVRSIKTPPGWAFSDLCDD</sequence>
<gene>
    <name evidence="6" type="ORF">CPEL01642_LOCUS2586</name>
</gene>
<evidence type="ECO:0000256" key="4">
    <source>
        <dbReference type="ARBA" id="ARBA00023136"/>
    </source>
</evidence>
<feature type="transmembrane region" description="Helical" evidence="5">
    <location>
        <begin position="387"/>
        <end position="405"/>
    </location>
</feature>
<evidence type="ECO:0000256" key="3">
    <source>
        <dbReference type="ARBA" id="ARBA00022989"/>
    </source>
</evidence>
<dbReference type="PANTHER" id="PTHR14255:SF3">
    <property type="entry name" value="SULFITE EXPORTER TAUE_SAFE FAMILY PROTEIN 5-RELATED"/>
    <property type="match status" value="1"/>
</dbReference>
<dbReference type="PANTHER" id="PTHR14255">
    <property type="entry name" value="CEREBLON"/>
    <property type="match status" value="1"/>
</dbReference>
<protein>
    <submittedName>
        <fullName evidence="6">Uncharacterized protein</fullName>
    </submittedName>
</protein>
<dbReference type="AlphaFoldDB" id="A0A7S0PXU7"/>
<evidence type="ECO:0000256" key="5">
    <source>
        <dbReference type="SAM" id="Phobius"/>
    </source>
</evidence>
<feature type="transmembrane region" description="Helical" evidence="5">
    <location>
        <begin position="356"/>
        <end position="375"/>
    </location>
</feature>